<dbReference type="Proteomes" id="UP000197619">
    <property type="component" value="Unassembled WGS sequence"/>
</dbReference>
<accession>A0A218VC98</accession>
<proteinExistence type="predicted"/>
<name>A0A218VC98_9PASE</name>
<evidence type="ECO:0000313" key="2">
    <source>
        <dbReference type="Proteomes" id="UP000197619"/>
    </source>
</evidence>
<gene>
    <name evidence="1" type="ORF">RLOC_00005497</name>
</gene>
<evidence type="ECO:0000313" key="1">
    <source>
        <dbReference type="EMBL" id="OWK63390.1"/>
    </source>
</evidence>
<protein>
    <submittedName>
        <fullName evidence="1">Uncharacterized protein</fullName>
    </submittedName>
</protein>
<comment type="caution">
    <text evidence="1">The sequence shown here is derived from an EMBL/GenBank/DDBJ whole genome shotgun (WGS) entry which is preliminary data.</text>
</comment>
<dbReference type="EMBL" id="MUZQ01000013">
    <property type="protein sequence ID" value="OWK63390.1"/>
    <property type="molecule type" value="Genomic_DNA"/>
</dbReference>
<organism evidence="1 2">
    <name type="scientific">Lonchura striata</name>
    <name type="common">white-rumped munia</name>
    <dbReference type="NCBI Taxonomy" id="40157"/>
    <lineage>
        <taxon>Eukaryota</taxon>
        <taxon>Metazoa</taxon>
        <taxon>Chordata</taxon>
        <taxon>Craniata</taxon>
        <taxon>Vertebrata</taxon>
        <taxon>Euteleostomi</taxon>
        <taxon>Archelosauria</taxon>
        <taxon>Archosauria</taxon>
        <taxon>Dinosauria</taxon>
        <taxon>Saurischia</taxon>
        <taxon>Theropoda</taxon>
        <taxon>Coelurosauria</taxon>
        <taxon>Aves</taxon>
        <taxon>Neognathae</taxon>
        <taxon>Neoaves</taxon>
        <taxon>Telluraves</taxon>
        <taxon>Australaves</taxon>
        <taxon>Passeriformes</taxon>
        <taxon>Passeroidea</taxon>
        <taxon>Estrildidae</taxon>
        <taxon>Estrildinae</taxon>
        <taxon>Lonchura</taxon>
    </lineage>
</organism>
<keyword evidence="2" id="KW-1185">Reference proteome</keyword>
<reference evidence="1 2" key="1">
    <citation type="submission" date="2017-05" db="EMBL/GenBank/DDBJ databases">
        <title>Genome of assembly of the Bengalese finch, Lonchura striata domestica.</title>
        <authorList>
            <person name="Colquitt B.M."/>
            <person name="Brainard M.S."/>
        </authorList>
    </citation>
    <scope>NUCLEOTIDE SEQUENCE [LARGE SCALE GENOMIC DNA]</scope>
    <source>
        <strain evidence="1">White83orange57</strain>
    </source>
</reference>
<dbReference type="AlphaFoldDB" id="A0A218VC98"/>
<sequence length="18" mass="1820">MPRFPSGISPGSASSTKL</sequence>